<dbReference type="Gene3D" id="3.10.450.50">
    <property type="match status" value="1"/>
</dbReference>
<reference evidence="2 3" key="1">
    <citation type="submission" date="2019-06" db="EMBL/GenBank/DDBJ databases">
        <title>Whole genome shotgun sequence of Pseudonocardia hydrocarbonoxydans NBRC 14498.</title>
        <authorList>
            <person name="Hosoyama A."/>
            <person name="Uohara A."/>
            <person name="Ohji S."/>
            <person name="Ichikawa N."/>
        </authorList>
    </citation>
    <scope>NUCLEOTIDE SEQUENCE [LARGE SCALE GENOMIC DNA]</scope>
    <source>
        <strain evidence="2 3">NBRC 14498</strain>
    </source>
</reference>
<evidence type="ECO:0000313" key="2">
    <source>
        <dbReference type="EMBL" id="GEC18681.1"/>
    </source>
</evidence>
<evidence type="ECO:0008006" key="4">
    <source>
        <dbReference type="Google" id="ProtNLM"/>
    </source>
</evidence>
<accession>A0A4Y3WKB1</accession>
<dbReference type="EMBL" id="BJNG01000007">
    <property type="protein sequence ID" value="GEC18681.1"/>
    <property type="molecule type" value="Genomic_DNA"/>
</dbReference>
<dbReference type="RefSeq" id="WP_141277297.1">
    <property type="nucleotide sequence ID" value="NZ_BAAARZ010000010.1"/>
</dbReference>
<dbReference type="Proteomes" id="UP000320338">
    <property type="component" value="Unassembled WGS sequence"/>
</dbReference>
<gene>
    <name evidence="2" type="ORF">PHY01_09640</name>
</gene>
<feature type="compositionally biased region" description="Polar residues" evidence="1">
    <location>
        <begin position="1"/>
        <end position="22"/>
    </location>
</feature>
<proteinExistence type="predicted"/>
<dbReference type="Pfam" id="PF11533">
    <property type="entry name" value="AtzH-like"/>
    <property type="match status" value="1"/>
</dbReference>
<dbReference type="SUPFAM" id="SSF54427">
    <property type="entry name" value="NTF2-like"/>
    <property type="match status" value="1"/>
</dbReference>
<feature type="region of interest" description="Disordered" evidence="1">
    <location>
        <begin position="1"/>
        <end position="25"/>
    </location>
</feature>
<protein>
    <recommendedName>
        <fullName evidence="4">DUF4440 domain-containing protein</fullName>
    </recommendedName>
</protein>
<dbReference type="InterPro" id="IPR032710">
    <property type="entry name" value="NTF2-like_dom_sf"/>
</dbReference>
<dbReference type="AlphaFoldDB" id="A0A4Y3WKB1"/>
<dbReference type="OrthoDB" id="182039at2"/>
<keyword evidence="3" id="KW-1185">Reference proteome</keyword>
<evidence type="ECO:0000313" key="3">
    <source>
        <dbReference type="Proteomes" id="UP000320338"/>
    </source>
</evidence>
<comment type="caution">
    <text evidence="2">The sequence shown here is derived from an EMBL/GenBank/DDBJ whole genome shotgun (WGS) entry which is preliminary data.</text>
</comment>
<name>A0A4Y3WKB1_9PSEU</name>
<evidence type="ECO:0000256" key="1">
    <source>
        <dbReference type="SAM" id="MobiDB-lite"/>
    </source>
</evidence>
<dbReference type="InterPro" id="IPR024507">
    <property type="entry name" value="AtzH-like"/>
</dbReference>
<sequence>MSPTESQWGGSTATRPEQSHPTATAEREVRAAFARYEQALVDGDLAVLTELFWDDARCRRFGVADRQQGAAEIAAWRRAHPSVPAGRRLRDTQVLVIGDGAAVVTTLFDHPGGGTEGRQSQTWCRFPQGWRIVAAHVSEVPLG</sequence>
<organism evidence="2 3">
    <name type="scientific">Pseudonocardia hydrocarbonoxydans</name>
    <dbReference type="NCBI Taxonomy" id="76726"/>
    <lineage>
        <taxon>Bacteria</taxon>
        <taxon>Bacillati</taxon>
        <taxon>Actinomycetota</taxon>
        <taxon>Actinomycetes</taxon>
        <taxon>Pseudonocardiales</taxon>
        <taxon>Pseudonocardiaceae</taxon>
        <taxon>Pseudonocardia</taxon>
    </lineage>
</organism>